<protein>
    <submittedName>
        <fullName evidence="1">Uncharacterized protein</fullName>
    </submittedName>
</protein>
<name>A0A438GQX3_VITVI</name>
<comment type="caution">
    <text evidence="1">The sequence shown here is derived from an EMBL/GenBank/DDBJ whole genome shotgun (WGS) entry which is preliminary data.</text>
</comment>
<gene>
    <name evidence="1" type="ORF">CK203_050909</name>
</gene>
<reference evidence="1 2" key="1">
    <citation type="journal article" date="2018" name="PLoS Genet.">
        <title>Population sequencing reveals clonal diversity and ancestral inbreeding in the grapevine cultivar Chardonnay.</title>
        <authorList>
            <person name="Roach M.J."/>
            <person name="Johnson D.L."/>
            <person name="Bohlmann J."/>
            <person name="van Vuuren H.J."/>
            <person name="Jones S.J."/>
            <person name="Pretorius I.S."/>
            <person name="Schmidt S.A."/>
            <person name="Borneman A.R."/>
        </authorList>
    </citation>
    <scope>NUCLEOTIDE SEQUENCE [LARGE SCALE GENOMIC DNA]</scope>
    <source>
        <strain evidence="2">cv. Chardonnay</strain>
        <tissue evidence="1">Leaf</tissue>
    </source>
</reference>
<organism evidence="1 2">
    <name type="scientific">Vitis vinifera</name>
    <name type="common">Grape</name>
    <dbReference type="NCBI Taxonomy" id="29760"/>
    <lineage>
        <taxon>Eukaryota</taxon>
        <taxon>Viridiplantae</taxon>
        <taxon>Streptophyta</taxon>
        <taxon>Embryophyta</taxon>
        <taxon>Tracheophyta</taxon>
        <taxon>Spermatophyta</taxon>
        <taxon>Magnoliopsida</taxon>
        <taxon>eudicotyledons</taxon>
        <taxon>Gunneridae</taxon>
        <taxon>Pentapetalae</taxon>
        <taxon>rosids</taxon>
        <taxon>Vitales</taxon>
        <taxon>Vitaceae</taxon>
        <taxon>Viteae</taxon>
        <taxon>Vitis</taxon>
    </lineage>
</organism>
<evidence type="ECO:0000313" key="2">
    <source>
        <dbReference type="Proteomes" id="UP000288805"/>
    </source>
</evidence>
<dbReference type="EMBL" id="QGNW01000367">
    <property type="protein sequence ID" value="RVW74587.1"/>
    <property type="molecule type" value="Genomic_DNA"/>
</dbReference>
<dbReference type="AlphaFoldDB" id="A0A438GQX3"/>
<sequence>MNQLVARSLMRGLINGAKCNRSILCLVTRVELRDEKAAFGRMMSTETALAEKNQKEKSVEEVRSRVRLCSRATGEFSGLRSPEKMGVRGLGTVSWYPSFLFIFI</sequence>
<accession>A0A438GQX3</accession>
<dbReference type="Proteomes" id="UP000288805">
    <property type="component" value="Unassembled WGS sequence"/>
</dbReference>
<proteinExistence type="predicted"/>
<evidence type="ECO:0000313" key="1">
    <source>
        <dbReference type="EMBL" id="RVW74587.1"/>
    </source>
</evidence>